<evidence type="ECO:0000313" key="2">
    <source>
        <dbReference type="Proteomes" id="UP000814140"/>
    </source>
</evidence>
<dbReference type="EMBL" id="MU277229">
    <property type="protein sequence ID" value="KAI0059111.1"/>
    <property type="molecule type" value="Genomic_DNA"/>
</dbReference>
<proteinExistence type="predicted"/>
<comment type="caution">
    <text evidence="1">The sequence shown here is derived from an EMBL/GenBank/DDBJ whole genome shotgun (WGS) entry which is preliminary data.</text>
</comment>
<sequence length="418" mass="46208">MHSEPMSAFYSNLLTLIDENPRFLANSECVQEKNLFPRAMNPNSPHRVLYEVVPNPDSPSLPGVEREFIAYVVGQAGAYSDGHRVGALGSVADDVIIDDTTHVKLHFATKAAGGCLPELENVWKDQCVGLQEVTAALVGGWEKYSELQCDPKILLRPMLKFNMGTTFNSNTSQGRMRNEVIHIVSEDFYTTKFPVKGSVPAKTAAPARSNRKRKSTNTEGTLTRNDGAPVVTQAASTDAAAFQTEDIKLTSRYDPRCLPDHVGDRFAHTEAQVLQFDIRDETNALVPPWKYRAVLRPGTIFFAAVGFRLWEMSPRGNMTRTSLTFQLALKTIKVLRQSDRAEDASDLEPTPATAPAQSSRVPDDVAKDFDAFCLELEVAHSPPGEKDVHMPDVNPSEPSGSTSTKAKKKRLTYSYFML</sequence>
<evidence type="ECO:0000313" key="1">
    <source>
        <dbReference type="EMBL" id="KAI0059111.1"/>
    </source>
</evidence>
<dbReference type="Proteomes" id="UP000814140">
    <property type="component" value="Unassembled WGS sequence"/>
</dbReference>
<protein>
    <submittedName>
        <fullName evidence="1">Uncharacterized protein</fullName>
    </submittedName>
</protein>
<name>A0ACB8ST72_9AGAM</name>
<gene>
    <name evidence="1" type="ORF">BV25DRAFT_1901810</name>
</gene>
<accession>A0ACB8ST72</accession>
<reference evidence="1" key="2">
    <citation type="journal article" date="2022" name="New Phytol.">
        <title>Evolutionary transition to the ectomycorrhizal habit in the genomes of a hyperdiverse lineage of mushroom-forming fungi.</title>
        <authorList>
            <person name="Looney B."/>
            <person name="Miyauchi S."/>
            <person name="Morin E."/>
            <person name="Drula E."/>
            <person name="Courty P.E."/>
            <person name="Kohler A."/>
            <person name="Kuo A."/>
            <person name="LaButti K."/>
            <person name="Pangilinan J."/>
            <person name="Lipzen A."/>
            <person name="Riley R."/>
            <person name="Andreopoulos W."/>
            <person name="He G."/>
            <person name="Johnson J."/>
            <person name="Nolan M."/>
            <person name="Tritt A."/>
            <person name="Barry K.W."/>
            <person name="Grigoriev I.V."/>
            <person name="Nagy L.G."/>
            <person name="Hibbett D."/>
            <person name="Henrissat B."/>
            <person name="Matheny P.B."/>
            <person name="Labbe J."/>
            <person name="Martin F.M."/>
        </authorList>
    </citation>
    <scope>NUCLEOTIDE SEQUENCE</scope>
    <source>
        <strain evidence="1">HHB10654</strain>
    </source>
</reference>
<keyword evidence="2" id="KW-1185">Reference proteome</keyword>
<organism evidence="1 2">
    <name type="scientific">Artomyces pyxidatus</name>
    <dbReference type="NCBI Taxonomy" id="48021"/>
    <lineage>
        <taxon>Eukaryota</taxon>
        <taxon>Fungi</taxon>
        <taxon>Dikarya</taxon>
        <taxon>Basidiomycota</taxon>
        <taxon>Agaricomycotina</taxon>
        <taxon>Agaricomycetes</taxon>
        <taxon>Russulales</taxon>
        <taxon>Auriscalpiaceae</taxon>
        <taxon>Artomyces</taxon>
    </lineage>
</organism>
<reference evidence="1" key="1">
    <citation type="submission" date="2021-03" db="EMBL/GenBank/DDBJ databases">
        <authorList>
            <consortium name="DOE Joint Genome Institute"/>
            <person name="Ahrendt S."/>
            <person name="Looney B.P."/>
            <person name="Miyauchi S."/>
            <person name="Morin E."/>
            <person name="Drula E."/>
            <person name="Courty P.E."/>
            <person name="Chicoki N."/>
            <person name="Fauchery L."/>
            <person name="Kohler A."/>
            <person name="Kuo A."/>
            <person name="Labutti K."/>
            <person name="Pangilinan J."/>
            <person name="Lipzen A."/>
            <person name="Riley R."/>
            <person name="Andreopoulos W."/>
            <person name="He G."/>
            <person name="Johnson J."/>
            <person name="Barry K.W."/>
            <person name="Grigoriev I.V."/>
            <person name="Nagy L."/>
            <person name="Hibbett D."/>
            <person name="Henrissat B."/>
            <person name="Matheny P.B."/>
            <person name="Labbe J."/>
            <person name="Martin F."/>
        </authorList>
    </citation>
    <scope>NUCLEOTIDE SEQUENCE</scope>
    <source>
        <strain evidence="1">HHB10654</strain>
    </source>
</reference>